<organismHost>
    <name type="scientific">Lepidoptera</name>
    <name type="common">moths &amp; butterflies</name>
    <dbReference type="NCBI Taxonomy" id="7088"/>
</organismHost>
<dbReference type="RefSeq" id="YP_758339.1">
    <property type="nucleotide sequence ID" value="NC_008348.1"/>
</dbReference>
<dbReference type="KEGG" id="vg:5176391"/>
<evidence type="ECO:0000313" key="1">
    <source>
        <dbReference type="EMBL" id="AAR28806.1"/>
    </source>
</evidence>
<sequence>MVVPKRVIIIDQEEFDSRLKYFNQFKKIVLATLTEMSECGEIEKDDIETLCLADYTATWVCDRIRHNHDKISFAMKSTTFNNNTSKALKKNGFHEVIYRCTDFDTYVYAKYTIPITELTIVTDPNDDLLNVNMDLTRTYTINVRDGTTSTLDCDCIRNVHSDVVRIECDCEPFFYQNLIKTYSEWNKEHKLEEALQSETDNNETVE</sequence>
<protein>
    <submittedName>
        <fullName evidence="1">Lef-12</fullName>
    </submittedName>
</protein>
<dbReference type="Proteomes" id="UP000201737">
    <property type="component" value="Segment"/>
</dbReference>
<dbReference type="Pfam" id="PF06256">
    <property type="entry name" value="Nucleo_LEF-12"/>
    <property type="match status" value="1"/>
</dbReference>
<dbReference type="EMBL" id="AY394490">
    <property type="protein sequence ID" value="AAR28806.1"/>
    <property type="molecule type" value="Genomic_DNA"/>
</dbReference>
<keyword evidence="2" id="KW-1185">Reference proteome</keyword>
<dbReference type="OrthoDB" id="11297at10239"/>
<proteinExistence type="predicted"/>
<dbReference type="InterPro" id="IPR009365">
    <property type="entry name" value="Nucleo_LEF-12"/>
</dbReference>
<organism evidence="1 2">
    <name type="scientific">Leucania separata nucleopolyhedrovirus</name>
    <name type="common">LsNPV</name>
    <dbReference type="NCBI Taxonomy" id="1307956"/>
    <lineage>
        <taxon>Viruses</taxon>
        <taxon>Viruses incertae sedis</taxon>
        <taxon>Naldaviricetes</taxon>
        <taxon>Lefavirales</taxon>
        <taxon>Baculoviridae</taxon>
        <taxon>Alphabaculovirus</taxon>
        <taxon>Alphabaculovirus leseparatae</taxon>
    </lineage>
</organism>
<evidence type="ECO:0000313" key="2">
    <source>
        <dbReference type="Proteomes" id="UP000201737"/>
    </source>
</evidence>
<reference evidence="1 2" key="2">
    <citation type="journal article" date="2007" name="Virus Res.">
        <title>P13 of Leucania separata multiple nuclear polyhedrosis virus affected the polyhedra and budded virions yields of AcMNPV.</title>
        <authorList>
            <person name="Du E.Q."/>
            <person name="Yan F."/>
            <person name="Jin W.X."/>
            <person name="Lu N."/>
            <person name="Xiao H.Z."/>
            <person name="Lu S.Y."/>
            <person name="Qi Y.P."/>
        </authorList>
    </citation>
    <scope>NUCLEOTIDE SEQUENCE [LARGE SCALE GENOMIC DNA]</scope>
    <source>
        <strain evidence="1 2">AH1</strain>
    </source>
</reference>
<reference evidence="1 2" key="1">
    <citation type="journal article" date="2007" name="Virus Genes">
        <title>Genome sequence of Leucania seperata nucleopolyhedrovirus.</title>
        <authorList>
            <person name="Xiao H."/>
            <person name="Qi Y."/>
        </authorList>
    </citation>
    <scope>NUCLEOTIDE SEQUENCE [LARGE SCALE GENOMIC DNA]</scope>
    <source>
        <strain evidence="1 2">AH1</strain>
    </source>
</reference>
<name>Q0IL77_NPVLS</name>
<accession>Q0IL77</accession>
<dbReference type="GeneID" id="5176391"/>